<feature type="transmembrane region" description="Helical" evidence="2">
    <location>
        <begin position="39"/>
        <end position="59"/>
    </location>
</feature>
<dbReference type="EMBL" id="JACHDN010000001">
    <property type="protein sequence ID" value="MBB5472766.1"/>
    <property type="molecule type" value="Genomic_DNA"/>
</dbReference>
<feature type="transmembrane region" description="Helical" evidence="2">
    <location>
        <begin position="130"/>
        <end position="150"/>
    </location>
</feature>
<evidence type="ECO:0008006" key="7">
    <source>
        <dbReference type="Google" id="ProtNLM"/>
    </source>
</evidence>
<feature type="transmembrane region" description="Helical" evidence="2">
    <location>
        <begin position="94"/>
        <end position="118"/>
    </location>
</feature>
<evidence type="ECO:0000313" key="6">
    <source>
        <dbReference type="Proteomes" id="UP000564629"/>
    </source>
</evidence>
<feature type="compositionally biased region" description="Basic and acidic residues" evidence="1">
    <location>
        <begin position="21"/>
        <end position="30"/>
    </location>
</feature>
<feature type="transmembrane region" description="Helical" evidence="2">
    <location>
        <begin position="65"/>
        <end position="82"/>
    </location>
</feature>
<dbReference type="Pfam" id="PF10990">
    <property type="entry name" value="DUF2809"/>
    <property type="match status" value="1"/>
</dbReference>
<accession>A0A511FB97</accession>
<feature type="compositionally biased region" description="Basic and acidic residues" evidence="1">
    <location>
        <begin position="1"/>
        <end position="10"/>
    </location>
</feature>
<keyword evidence="2" id="KW-0812">Transmembrane</keyword>
<dbReference type="Proteomes" id="UP000321723">
    <property type="component" value="Unassembled WGS sequence"/>
</dbReference>
<dbReference type="InterPro" id="IPR021257">
    <property type="entry name" value="DUF2809"/>
</dbReference>
<gene>
    <name evidence="3" type="ORF">CHO01_16550</name>
    <name evidence="4" type="ORF">HNR08_001502</name>
</gene>
<proteinExistence type="predicted"/>
<organism evidence="3 5">
    <name type="scientific">Cellulomonas hominis</name>
    <dbReference type="NCBI Taxonomy" id="156981"/>
    <lineage>
        <taxon>Bacteria</taxon>
        <taxon>Bacillati</taxon>
        <taxon>Actinomycetota</taxon>
        <taxon>Actinomycetes</taxon>
        <taxon>Micrococcales</taxon>
        <taxon>Cellulomonadaceae</taxon>
        <taxon>Cellulomonas</taxon>
    </lineage>
</organism>
<protein>
    <recommendedName>
        <fullName evidence="7">DUF2809 domain-containing protein</fullName>
    </recommendedName>
</protein>
<feature type="compositionally biased region" description="Low complexity" evidence="1">
    <location>
        <begin position="11"/>
        <end position="20"/>
    </location>
</feature>
<sequence>MTSDETRGDRAPAAPAPADRAPADRAPADRAGADRARTAAALAVPPVVLAGLATARYGTGAVGDALGDALYAVLVLLVVTLVRPRLPVAARAGLALGLCWAVELAQLTGGPAAAVAAWPPLRYLLGTTFAWPDLLAYAAGAGVAAAVMVLSSRRSGGPGRPALRRP</sequence>
<reference evidence="4 6" key="2">
    <citation type="submission" date="2020-08" db="EMBL/GenBank/DDBJ databases">
        <title>Sequencing the genomes of 1000 actinobacteria strains.</title>
        <authorList>
            <person name="Klenk H.-P."/>
        </authorList>
    </citation>
    <scope>NUCLEOTIDE SEQUENCE [LARGE SCALE GENOMIC DNA]</scope>
    <source>
        <strain evidence="4 6">DSM 9581</strain>
    </source>
</reference>
<feature type="region of interest" description="Disordered" evidence="1">
    <location>
        <begin position="1"/>
        <end position="30"/>
    </location>
</feature>
<dbReference type="EMBL" id="BJVQ01000018">
    <property type="protein sequence ID" value="GEL46539.1"/>
    <property type="molecule type" value="Genomic_DNA"/>
</dbReference>
<keyword evidence="5" id="KW-1185">Reference proteome</keyword>
<evidence type="ECO:0000313" key="3">
    <source>
        <dbReference type="EMBL" id="GEL46539.1"/>
    </source>
</evidence>
<dbReference type="AlphaFoldDB" id="A0A511FB97"/>
<keyword evidence="2" id="KW-0472">Membrane</keyword>
<evidence type="ECO:0000313" key="5">
    <source>
        <dbReference type="Proteomes" id="UP000321723"/>
    </source>
</evidence>
<evidence type="ECO:0000313" key="4">
    <source>
        <dbReference type="EMBL" id="MBB5472766.1"/>
    </source>
</evidence>
<keyword evidence="2" id="KW-1133">Transmembrane helix</keyword>
<evidence type="ECO:0000256" key="2">
    <source>
        <dbReference type="SAM" id="Phobius"/>
    </source>
</evidence>
<comment type="caution">
    <text evidence="3">The sequence shown here is derived from an EMBL/GenBank/DDBJ whole genome shotgun (WGS) entry which is preliminary data.</text>
</comment>
<evidence type="ECO:0000256" key="1">
    <source>
        <dbReference type="SAM" id="MobiDB-lite"/>
    </source>
</evidence>
<name>A0A511FB97_9CELL</name>
<reference evidence="3 5" key="1">
    <citation type="submission" date="2019-07" db="EMBL/GenBank/DDBJ databases">
        <title>Whole genome shotgun sequence of Cellulomonas hominis NBRC 16055.</title>
        <authorList>
            <person name="Hosoyama A."/>
            <person name="Uohara A."/>
            <person name="Ohji S."/>
            <person name="Ichikawa N."/>
        </authorList>
    </citation>
    <scope>NUCLEOTIDE SEQUENCE [LARGE SCALE GENOMIC DNA]</scope>
    <source>
        <strain evidence="3 5">NBRC 16055</strain>
    </source>
</reference>
<dbReference type="RefSeq" id="WP_146836401.1">
    <property type="nucleotide sequence ID" value="NZ_BJVQ01000018.1"/>
</dbReference>
<dbReference type="Proteomes" id="UP000564629">
    <property type="component" value="Unassembled WGS sequence"/>
</dbReference>